<dbReference type="Pfam" id="PF08161">
    <property type="entry name" value="RRP12_HEAT"/>
    <property type="match status" value="1"/>
</dbReference>
<name>A0A2J7ZP29_9CHLO</name>
<dbReference type="OrthoDB" id="2192888at2759"/>
<dbReference type="PANTHER" id="PTHR48287">
    <property type="entry name" value="ARM REPEAT SUPERFAMILY PROTEIN"/>
    <property type="match status" value="1"/>
</dbReference>
<dbReference type="InterPro" id="IPR052087">
    <property type="entry name" value="RRP12"/>
</dbReference>
<dbReference type="GO" id="GO:0005634">
    <property type="term" value="C:nucleus"/>
    <property type="evidence" value="ECO:0007669"/>
    <property type="project" value="UniProtKB-SubCell"/>
</dbReference>
<feature type="compositionally biased region" description="Gly residues" evidence="3">
    <location>
        <begin position="413"/>
        <end position="440"/>
    </location>
</feature>
<comment type="subcellular location">
    <subcellularLocation>
        <location evidence="1">Nucleus</location>
    </subcellularLocation>
</comment>
<feature type="region of interest" description="Disordered" evidence="3">
    <location>
        <begin position="392"/>
        <end position="457"/>
    </location>
</feature>
<keyword evidence="2" id="KW-0539">Nucleus</keyword>
<dbReference type="PANTHER" id="PTHR48287:SF1">
    <property type="entry name" value="ARM REPEAT SUPERFAMILY PROTEIN"/>
    <property type="match status" value="1"/>
</dbReference>
<evidence type="ECO:0000256" key="1">
    <source>
        <dbReference type="ARBA" id="ARBA00004123"/>
    </source>
</evidence>
<evidence type="ECO:0000259" key="4">
    <source>
        <dbReference type="Pfam" id="PF08161"/>
    </source>
</evidence>
<dbReference type="SUPFAM" id="SSF48371">
    <property type="entry name" value="ARM repeat"/>
    <property type="match status" value="1"/>
</dbReference>
<proteinExistence type="predicted"/>
<sequence length="543" mass="56465">MAAEYGADADGGVAAELSQRHGRSAQPESQQVMAVLRAVTDVIRSEGLPLSPTSYFAAVMSALEKPDTQAAPQGGLYEFFSMVMAGLVATTPHMVSATVMALARLTFEFAAAMQNVVSALVPPVLSLLRSKARETVKAVLGFVKVCAMRLPVDLLTPQLGTILEGVLLWAEDSKNKFKLKVLPLQIVEGLAGTAEPRTWLLPLLRRHVRHCRLAFWQQELLPLAVTLGSRSAALTATGGAGAAALALKCRTLELQVRVIVERLARRCGFDEVAAVMPASDTRLLAHIRKEHVKKARRKHASSNSEVRTGGVRPAAAGAAERDDFGRDPSSGKMLIGDEEADEAERGRKRRRRGGHDSDDSDYEDLKHVADLGYALKKAGESKSVRFAEARSAAAGARSVGGRSAGGRSAASGASGGGRSAASGGGRGGAARGGGAGGKGSHSGERFKAKDAAGDVKGKAKVEPYAYWSLDRRMLNRRKGKQAAASSKLASVVAGAKAGAAKGGKARRAAGARHGAGTGADGGAGAGAGGEVTRGGKRQRMEAE</sequence>
<protein>
    <submittedName>
        <fullName evidence="6">Ribosomal RNA-processing protein 12</fullName>
    </submittedName>
</protein>
<keyword evidence="7" id="KW-1185">Reference proteome</keyword>
<feature type="domain" description="RRP12 HEAT" evidence="4">
    <location>
        <begin position="179"/>
        <end position="235"/>
    </location>
</feature>
<reference evidence="6 7" key="1">
    <citation type="journal article" date="2017" name="Mol. Biol. Evol.">
        <title>The 4-celled Tetrabaena socialis nuclear genome reveals the essential components for genetic control of cell number at the origin of multicellularity in the volvocine lineage.</title>
        <authorList>
            <person name="Featherston J."/>
            <person name="Arakaki Y."/>
            <person name="Hanschen E.R."/>
            <person name="Ferris P.J."/>
            <person name="Michod R.E."/>
            <person name="Olson B.J.S.C."/>
            <person name="Nozaki H."/>
            <person name="Durand P.M."/>
        </authorList>
    </citation>
    <scope>NUCLEOTIDE SEQUENCE [LARGE SCALE GENOMIC DNA]</scope>
    <source>
        <strain evidence="6 7">NIES-571</strain>
    </source>
</reference>
<dbReference type="Pfam" id="PF25772">
    <property type="entry name" value="HEAT_RRP12_N"/>
    <property type="match status" value="1"/>
</dbReference>
<accession>A0A2J7ZP29</accession>
<evidence type="ECO:0000259" key="5">
    <source>
        <dbReference type="Pfam" id="PF25772"/>
    </source>
</evidence>
<dbReference type="Proteomes" id="UP000236333">
    <property type="component" value="Unassembled WGS sequence"/>
</dbReference>
<dbReference type="InterPro" id="IPR012978">
    <property type="entry name" value="HEAT_RRP12"/>
</dbReference>
<feature type="compositionally biased region" description="Low complexity" evidence="3">
    <location>
        <begin position="392"/>
        <end position="412"/>
    </location>
</feature>
<evidence type="ECO:0000313" key="6">
    <source>
        <dbReference type="EMBL" id="PNH02025.1"/>
    </source>
</evidence>
<feature type="compositionally biased region" description="Basic residues" evidence="3">
    <location>
        <begin position="291"/>
        <end position="300"/>
    </location>
</feature>
<evidence type="ECO:0000256" key="2">
    <source>
        <dbReference type="ARBA" id="ARBA00023242"/>
    </source>
</evidence>
<feature type="compositionally biased region" description="Gly residues" evidence="3">
    <location>
        <begin position="513"/>
        <end position="532"/>
    </location>
</feature>
<feature type="region of interest" description="Disordered" evidence="3">
    <location>
        <begin position="496"/>
        <end position="543"/>
    </location>
</feature>
<feature type="region of interest" description="Disordered" evidence="3">
    <location>
        <begin position="291"/>
        <end position="363"/>
    </location>
</feature>
<feature type="compositionally biased region" description="Basic and acidic residues" evidence="3">
    <location>
        <begin position="441"/>
        <end position="457"/>
    </location>
</feature>
<comment type="caution">
    <text evidence="6">The sequence shown here is derived from an EMBL/GenBank/DDBJ whole genome shotgun (WGS) entry which is preliminary data.</text>
</comment>
<gene>
    <name evidence="6" type="ORF">TSOC_012009</name>
</gene>
<dbReference type="InterPro" id="IPR016024">
    <property type="entry name" value="ARM-type_fold"/>
</dbReference>
<feature type="domain" description="RRP12 N-terminal HEAT" evidence="5">
    <location>
        <begin position="7"/>
        <end position="124"/>
    </location>
</feature>
<evidence type="ECO:0000313" key="7">
    <source>
        <dbReference type="Proteomes" id="UP000236333"/>
    </source>
</evidence>
<organism evidence="6 7">
    <name type="scientific">Tetrabaena socialis</name>
    <dbReference type="NCBI Taxonomy" id="47790"/>
    <lineage>
        <taxon>Eukaryota</taxon>
        <taxon>Viridiplantae</taxon>
        <taxon>Chlorophyta</taxon>
        <taxon>core chlorophytes</taxon>
        <taxon>Chlorophyceae</taxon>
        <taxon>CS clade</taxon>
        <taxon>Chlamydomonadales</taxon>
        <taxon>Tetrabaenaceae</taxon>
        <taxon>Tetrabaena</taxon>
    </lineage>
</organism>
<evidence type="ECO:0000256" key="3">
    <source>
        <dbReference type="SAM" id="MobiDB-lite"/>
    </source>
</evidence>
<dbReference type="InterPro" id="IPR057860">
    <property type="entry name" value="HEAT_RRP12_N"/>
</dbReference>
<dbReference type="EMBL" id="PGGS01000736">
    <property type="protein sequence ID" value="PNH02025.1"/>
    <property type="molecule type" value="Genomic_DNA"/>
</dbReference>
<dbReference type="AlphaFoldDB" id="A0A2J7ZP29"/>